<dbReference type="STRING" id="154538.A0A1M2VP19"/>
<dbReference type="Gene3D" id="3.30.420.10">
    <property type="entry name" value="Ribonuclease H-like superfamily/Ribonuclease H"/>
    <property type="match status" value="1"/>
</dbReference>
<evidence type="ECO:0000256" key="2">
    <source>
        <dbReference type="ARBA" id="ARBA00022695"/>
    </source>
</evidence>
<dbReference type="InterPro" id="IPR043502">
    <property type="entry name" value="DNA/RNA_pol_sf"/>
</dbReference>
<dbReference type="GO" id="GO:0005634">
    <property type="term" value="C:nucleus"/>
    <property type="evidence" value="ECO:0007669"/>
    <property type="project" value="UniProtKB-ARBA"/>
</dbReference>
<evidence type="ECO:0000259" key="9">
    <source>
        <dbReference type="PROSITE" id="PS50994"/>
    </source>
</evidence>
<protein>
    <submittedName>
        <fullName evidence="10">Transposon Ty3-G Gag-Pol polyprotein</fullName>
    </submittedName>
</protein>
<dbReference type="Pfam" id="PF00665">
    <property type="entry name" value="rve"/>
    <property type="match status" value="1"/>
</dbReference>
<keyword evidence="5" id="KW-0378">Hydrolase</keyword>
<comment type="caution">
    <text evidence="10">The sequence shown here is derived from an EMBL/GenBank/DDBJ whole genome shotgun (WGS) entry which is preliminary data.</text>
</comment>
<keyword evidence="3" id="KW-0540">Nuclease</keyword>
<reference evidence="10 11" key="1">
    <citation type="submission" date="2016-10" db="EMBL/GenBank/DDBJ databases">
        <title>Genome sequence of the basidiomycete white-rot fungus Trametes pubescens.</title>
        <authorList>
            <person name="Makela M.R."/>
            <person name="Granchi Z."/>
            <person name="Peng M."/>
            <person name="De Vries R.P."/>
            <person name="Grigoriev I."/>
            <person name="Riley R."/>
            <person name="Hilden K."/>
        </authorList>
    </citation>
    <scope>NUCLEOTIDE SEQUENCE [LARGE SCALE GENOMIC DNA]</scope>
    <source>
        <strain evidence="10 11">FBCC735</strain>
    </source>
</reference>
<dbReference type="PROSITE" id="PS50994">
    <property type="entry name" value="INTEGRASE"/>
    <property type="match status" value="1"/>
</dbReference>
<feature type="domain" description="Integrase catalytic" evidence="9">
    <location>
        <begin position="1001"/>
        <end position="1177"/>
    </location>
</feature>
<dbReference type="GO" id="GO:0003723">
    <property type="term" value="F:RNA binding"/>
    <property type="evidence" value="ECO:0007669"/>
    <property type="project" value="UniProtKB-KW"/>
</dbReference>
<keyword evidence="2" id="KW-0548">Nucleotidyltransferase</keyword>
<dbReference type="Pfam" id="PF00078">
    <property type="entry name" value="RVT_1"/>
    <property type="match status" value="1"/>
</dbReference>
<name>A0A1M2VP19_TRAPU</name>
<dbReference type="Gene3D" id="3.10.10.10">
    <property type="entry name" value="HIV Type 1 Reverse Transcriptase, subunit A, domain 1"/>
    <property type="match status" value="1"/>
</dbReference>
<dbReference type="InterPro" id="IPR043128">
    <property type="entry name" value="Rev_trsase/Diguanyl_cyclase"/>
</dbReference>
<feature type="region of interest" description="Disordered" evidence="8">
    <location>
        <begin position="165"/>
        <end position="222"/>
    </location>
</feature>
<dbReference type="CDD" id="cd09274">
    <property type="entry name" value="RNase_HI_RT_Ty3"/>
    <property type="match status" value="1"/>
</dbReference>
<dbReference type="Pfam" id="PF17917">
    <property type="entry name" value="RT_RNaseH"/>
    <property type="match status" value="1"/>
</dbReference>
<dbReference type="Gene3D" id="1.10.340.70">
    <property type="match status" value="1"/>
</dbReference>
<keyword evidence="4" id="KW-0255">Endonuclease</keyword>
<dbReference type="OMA" id="SSWRICH"/>
<dbReference type="InterPro" id="IPR012337">
    <property type="entry name" value="RNaseH-like_sf"/>
</dbReference>
<feature type="compositionally biased region" description="Basic and acidic residues" evidence="8">
    <location>
        <begin position="191"/>
        <end position="211"/>
    </location>
</feature>
<dbReference type="Gene3D" id="3.30.70.270">
    <property type="match status" value="2"/>
</dbReference>
<dbReference type="GO" id="GO:0015074">
    <property type="term" value="P:DNA integration"/>
    <property type="evidence" value="ECO:0007669"/>
    <property type="project" value="InterPro"/>
</dbReference>
<evidence type="ECO:0000256" key="3">
    <source>
        <dbReference type="ARBA" id="ARBA00022722"/>
    </source>
</evidence>
<evidence type="ECO:0000256" key="4">
    <source>
        <dbReference type="ARBA" id="ARBA00022759"/>
    </source>
</evidence>
<keyword evidence="11" id="KW-1185">Reference proteome</keyword>
<dbReference type="PANTHER" id="PTHR37984:SF5">
    <property type="entry name" value="PROTEIN NYNRIN-LIKE"/>
    <property type="match status" value="1"/>
</dbReference>
<evidence type="ECO:0000256" key="8">
    <source>
        <dbReference type="SAM" id="MobiDB-lite"/>
    </source>
</evidence>
<evidence type="ECO:0000256" key="5">
    <source>
        <dbReference type="ARBA" id="ARBA00022801"/>
    </source>
</evidence>
<proteinExistence type="predicted"/>
<feature type="compositionally biased region" description="Acidic residues" evidence="8">
    <location>
        <begin position="181"/>
        <end position="190"/>
    </location>
</feature>
<dbReference type="GO" id="GO:0003824">
    <property type="term" value="F:catalytic activity"/>
    <property type="evidence" value="ECO:0007669"/>
    <property type="project" value="UniProtKB-KW"/>
</dbReference>
<evidence type="ECO:0000256" key="1">
    <source>
        <dbReference type="ARBA" id="ARBA00022679"/>
    </source>
</evidence>
<dbReference type="InterPro" id="IPR001584">
    <property type="entry name" value="Integrase_cat-core"/>
</dbReference>
<dbReference type="InterPro" id="IPR000477">
    <property type="entry name" value="RT_dom"/>
</dbReference>
<sequence length="1529" mass="172338">MVNVVDADLWPQLVKRLGNAHASMRNLRMANGNVVASQGRWEGEFDFEGVNVRSSFELFPSKGAWSFLIGKPMLEALRAQHDYEADIIRVRAGGRNAILRNQRGSTWGDRALKANGLVCTVDAKMCLLPPSISIPQSENTHSANLELITPETEPPQNKTHKAVIEEVPEQDVGDKHKVSDTDGEEAEEREEYARQTSKEEEPTNEHQEQEPKTAVNEDQSNGWYIGPDATVLDAALSELYEFPVNAVLDEADKANNIYTRATDPFKAERVQAIVDAVQIGDDLSAEERDRVQQLIREYADCFALSIKEVTPIPGAVHTLNVPPDATFSKRVHQKPLTPPQRAYVHKKIDELIEAGAIEPCSPSEVKCIAPITLAHKAHEGTGLTMEELRRRVNEECEAANLPNPFNVPKRPDGEQRIVEPPPATRKWRICQNFGEINKVTEIAPMPQGDIRQKQQNLSGHRWVCTFDFASGFYAVVLAEESRAYACFYVEGRGYFRCVKMPFGLTGAPATFAYQTALHLHDLLIDDTMELFVDDGGTAGDDFEELLGKLRRILDRIRQCGLSLSPTKCQWFMTEAVFAGALVGPHGVTPDRAKLTAVVDWKKPEDALNLGSFLGLTSHFRDLIKDYARIEAPLRDLLRDVHIPKGAQKGLYRRAMQNYKLGERWKAQHDEAFLKLKTILTSEPVLHRPDWDGRPFIVTTDGSKDGFGAVLAQRFNDVLPSGKVVRRTHPIAFASKRTSRTEEKYHSFISEFAALKFGLDKFTDIIWGFPVELETDCKALKDVLSNDKLSSTHARWRDGILAHQIVDVRHIPGKLNTVADGLSRVSENAERVNGDGSEWTVSEDWESNTGLVDDIFQVMEDSSVNDTVDALLRRFRDEPLFIEVIHAIMNMTDNTDERKAKRAKHRAEQYLIDEGKLWRTKGGAKARARARVECITKAEAVERAREQHTQHGHWGRDAIKIALLDKFWSPKLDASIMEGIQHCAKCKNFGATHLHSLLDPITRRHPFELLVGDYLSLPDGKGGFKNVGVYLDTFSQHVWAFKFKTAGTAKTTNDALRQIFHGFVPPETFMTDGGKHFDNQDVRDFCEQWNVKTQVVAAYAPWVNGLVEGTNKLLLHVLKRLCAPDVGEDDWDAEVTQHDWDNLPRNWPDHLDTAVKCLNYRILPALKFSPKELLLGKVVNTPDTPIDIAQRTATAEDAAIHIAYVAQQHLDGYEEAVRHAVKRKKAFDKRVLGSQPGECVFKTGTLVQVYRNDLDYTFKTERKILPKWSRPYRVVRRIQNSYELATLGDTQIKGLYHARRLREFIPRPGTELAKAESERQQQEAAADTAMNPFGALYPPIRSPRTIAVQYVSCAVHPGGLSIFELKEGEDPKEAIGVGDDLTLSVKKLSNGLMVALSVKITGIRVMEPNAVEFIAYRKSSVTGETRSHYVLLQVQREHTRLGRWPVWTFLWNMPWRVTTIPYPGVWASQLRSQIRPPLSIRRFFEPESPDVREIRALLAQYPNEFTIEVLTEDGYIHEVAMDGSDADVAV</sequence>
<keyword evidence="6" id="KW-0694">RNA-binding</keyword>
<dbReference type="EMBL" id="MNAD01000928">
    <property type="protein sequence ID" value="OJT09351.1"/>
    <property type="molecule type" value="Genomic_DNA"/>
</dbReference>
<keyword evidence="7" id="KW-0695">RNA-directed DNA polymerase</keyword>
<dbReference type="OrthoDB" id="3363652at2759"/>
<evidence type="ECO:0000313" key="10">
    <source>
        <dbReference type="EMBL" id="OJT09351.1"/>
    </source>
</evidence>
<organism evidence="10 11">
    <name type="scientific">Trametes pubescens</name>
    <name type="common">White-rot fungus</name>
    <dbReference type="NCBI Taxonomy" id="154538"/>
    <lineage>
        <taxon>Eukaryota</taxon>
        <taxon>Fungi</taxon>
        <taxon>Dikarya</taxon>
        <taxon>Basidiomycota</taxon>
        <taxon>Agaricomycotina</taxon>
        <taxon>Agaricomycetes</taxon>
        <taxon>Polyporales</taxon>
        <taxon>Polyporaceae</taxon>
        <taxon>Trametes</taxon>
    </lineage>
</organism>
<dbReference type="Proteomes" id="UP000184267">
    <property type="component" value="Unassembled WGS sequence"/>
</dbReference>
<dbReference type="SUPFAM" id="SSF56672">
    <property type="entry name" value="DNA/RNA polymerases"/>
    <property type="match status" value="1"/>
</dbReference>
<evidence type="ECO:0000256" key="7">
    <source>
        <dbReference type="ARBA" id="ARBA00022918"/>
    </source>
</evidence>
<evidence type="ECO:0000256" key="6">
    <source>
        <dbReference type="ARBA" id="ARBA00022884"/>
    </source>
</evidence>
<dbReference type="SUPFAM" id="SSF53098">
    <property type="entry name" value="Ribonuclease H-like"/>
    <property type="match status" value="1"/>
</dbReference>
<dbReference type="PANTHER" id="PTHR37984">
    <property type="entry name" value="PROTEIN CBG26694"/>
    <property type="match status" value="1"/>
</dbReference>
<accession>A0A1M2VP19</accession>
<dbReference type="CDD" id="cd01647">
    <property type="entry name" value="RT_LTR"/>
    <property type="match status" value="1"/>
</dbReference>
<dbReference type="InterPro" id="IPR050951">
    <property type="entry name" value="Retrovirus_Pol_polyprotein"/>
</dbReference>
<evidence type="ECO:0000313" key="11">
    <source>
        <dbReference type="Proteomes" id="UP000184267"/>
    </source>
</evidence>
<gene>
    <name evidence="10" type="ORF">TRAPUB_14176</name>
</gene>
<dbReference type="InterPro" id="IPR036397">
    <property type="entry name" value="RNaseH_sf"/>
</dbReference>
<keyword evidence="1" id="KW-0808">Transferase</keyword>
<dbReference type="InterPro" id="IPR041373">
    <property type="entry name" value="RT_RNaseH"/>
</dbReference>